<proteinExistence type="predicted"/>
<reference evidence="2" key="1">
    <citation type="thesis" date="2020" institute="ProQuest LLC" country="789 East Eisenhower Parkway, Ann Arbor, MI, USA">
        <title>Comparative Genomics and Chromosome Evolution.</title>
        <authorList>
            <person name="Mudd A.B."/>
        </authorList>
    </citation>
    <scope>NUCLEOTIDE SEQUENCE</scope>
    <source>
        <strain evidence="2">HN-11 Male</strain>
        <tissue evidence="2">Kidney and liver</tissue>
    </source>
</reference>
<evidence type="ECO:0000313" key="2">
    <source>
        <dbReference type="EMBL" id="KAG9467377.1"/>
    </source>
</evidence>
<organism evidence="2 3">
    <name type="scientific">Eleutherodactylus coqui</name>
    <name type="common">Puerto Rican coqui</name>
    <dbReference type="NCBI Taxonomy" id="57060"/>
    <lineage>
        <taxon>Eukaryota</taxon>
        <taxon>Metazoa</taxon>
        <taxon>Chordata</taxon>
        <taxon>Craniata</taxon>
        <taxon>Vertebrata</taxon>
        <taxon>Euteleostomi</taxon>
        <taxon>Amphibia</taxon>
        <taxon>Batrachia</taxon>
        <taxon>Anura</taxon>
        <taxon>Neobatrachia</taxon>
        <taxon>Hyloidea</taxon>
        <taxon>Eleutherodactylidae</taxon>
        <taxon>Eleutherodactylinae</taxon>
        <taxon>Eleutherodactylus</taxon>
        <taxon>Eleutherodactylus</taxon>
    </lineage>
</organism>
<dbReference type="AlphaFoldDB" id="A0A8J6JPH6"/>
<accession>A0A8J6JPH6</accession>
<keyword evidence="1" id="KW-0812">Transmembrane</keyword>
<sequence>MAPTSFHVSVGMLTVLECLFACQYLTIKPFDRPLEYNSLLTDFQRLVAVRPPLQVSMSAMSISINICAPSGGQDGHNMVFTLSRYHN</sequence>
<keyword evidence="3" id="KW-1185">Reference proteome</keyword>
<name>A0A8J6JPH6_ELECQ</name>
<dbReference type="Proteomes" id="UP000770717">
    <property type="component" value="Unassembled WGS sequence"/>
</dbReference>
<feature type="transmembrane region" description="Helical" evidence="1">
    <location>
        <begin position="6"/>
        <end position="27"/>
    </location>
</feature>
<comment type="caution">
    <text evidence="2">The sequence shown here is derived from an EMBL/GenBank/DDBJ whole genome shotgun (WGS) entry which is preliminary data.</text>
</comment>
<keyword evidence="1" id="KW-1133">Transmembrane helix</keyword>
<dbReference type="EMBL" id="WNTK01001433">
    <property type="protein sequence ID" value="KAG9467377.1"/>
    <property type="molecule type" value="Genomic_DNA"/>
</dbReference>
<gene>
    <name evidence="2" type="ORF">GDO78_015072</name>
</gene>
<keyword evidence="1" id="KW-0472">Membrane</keyword>
<evidence type="ECO:0000256" key="1">
    <source>
        <dbReference type="SAM" id="Phobius"/>
    </source>
</evidence>
<evidence type="ECO:0000313" key="3">
    <source>
        <dbReference type="Proteomes" id="UP000770717"/>
    </source>
</evidence>
<protein>
    <submittedName>
        <fullName evidence="2">Uncharacterized protein</fullName>
    </submittedName>
</protein>